<dbReference type="AlphaFoldDB" id="A0A7K1FUF4"/>
<dbReference type="EMBL" id="WLYK01000012">
    <property type="protein sequence ID" value="MTD16979.1"/>
    <property type="molecule type" value="Genomic_DNA"/>
</dbReference>
<evidence type="ECO:0000256" key="2">
    <source>
        <dbReference type="SAM" id="Phobius"/>
    </source>
</evidence>
<gene>
    <name evidence="3" type="ORF">GIS00_23875</name>
</gene>
<evidence type="ECO:0000256" key="1">
    <source>
        <dbReference type="SAM" id="MobiDB-lite"/>
    </source>
</evidence>
<comment type="caution">
    <text evidence="3">The sequence shown here is derived from an EMBL/GenBank/DDBJ whole genome shotgun (WGS) entry which is preliminary data.</text>
</comment>
<keyword evidence="2" id="KW-1133">Transmembrane helix</keyword>
<proteinExistence type="predicted"/>
<keyword evidence="2" id="KW-0812">Transmembrane</keyword>
<accession>A0A7K1FUF4</accession>
<evidence type="ECO:0000313" key="3">
    <source>
        <dbReference type="EMBL" id="MTD16979.1"/>
    </source>
</evidence>
<name>A0A7K1FUF4_9ACTN</name>
<keyword evidence="4" id="KW-1185">Reference proteome</keyword>
<feature type="region of interest" description="Disordered" evidence="1">
    <location>
        <begin position="1"/>
        <end position="54"/>
    </location>
</feature>
<reference evidence="3 4" key="1">
    <citation type="submission" date="2019-11" db="EMBL/GenBank/DDBJ databases">
        <authorList>
            <person name="Jiang L.-Q."/>
        </authorList>
    </citation>
    <scope>NUCLEOTIDE SEQUENCE [LARGE SCALE GENOMIC DNA]</scope>
    <source>
        <strain evidence="3 4">YIM 132087</strain>
    </source>
</reference>
<keyword evidence="2" id="KW-0472">Membrane</keyword>
<dbReference type="InterPro" id="IPR024244">
    <property type="entry name" value="DUF2537"/>
</dbReference>
<dbReference type="Proteomes" id="UP000460221">
    <property type="component" value="Unassembled WGS sequence"/>
</dbReference>
<evidence type="ECO:0000313" key="4">
    <source>
        <dbReference type="Proteomes" id="UP000460221"/>
    </source>
</evidence>
<organism evidence="3 4">
    <name type="scientific">Nakamurella alba</name>
    <dbReference type="NCBI Taxonomy" id="2665158"/>
    <lineage>
        <taxon>Bacteria</taxon>
        <taxon>Bacillati</taxon>
        <taxon>Actinomycetota</taxon>
        <taxon>Actinomycetes</taxon>
        <taxon>Nakamurellales</taxon>
        <taxon>Nakamurellaceae</taxon>
        <taxon>Nakamurella</taxon>
    </lineage>
</organism>
<protein>
    <submittedName>
        <fullName evidence="3">DUF2537 domain-containing protein</fullName>
    </submittedName>
</protein>
<feature type="transmembrane region" description="Helical" evidence="2">
    <location>
        <begin position="99"/>
        <end position="120"/>
    </location>
</feature>
<feature type="compositionally biased region" description="Basic and acidic residues" evidence="1">
    <location>
        <begin position="45"/>
        <end position="54"/>
    </location>
</feature>
<feature type="transmembrane region" description="Helical" evidence="2">
    <location>
        <begin position="126"/>
        <end position="149"/>
    </location>
</feature>
<dbReference type="Pfam" id="PF10801">
    <property type="entry name" value="DUF2537"/>
    <property type="match status" value="1"/>
</dbReference>
<feature type="transmembrane region" description="Helical" evidence="2">
    <location>
        <begin position="71"/>
        <end position="92"/>
    </location>
</feature>
<sequence length="150" mass="15610">MTAGPADQAQDAVAPEQDAVAAERATVGTEPDSVGTEQDGIPGPPERRPRADPEDWRWVREIRSSGEPTPWAPGVALLLFSALLVGVAIFVLSSGLADVPLMAVLINLVVAGGLAPAVWLTRTLPVLRWVAGGVALGIVVGWFAALIFLA</sequence>
<dbReference type="RefSeq" id="WP_154770978.1">
    <property type="nucleotide sequence ID" value="NZ_WLYK01000012.1"/>
</dbReference>